<reference evidence="2" key="1">
    <citation type="journal article" date="2022" name="bioRxiv">
        <title>Sequencing and chromosome-scale assembly of the giantPleurodeles waltlgenome.</title>
        <authorList>
            <person name="Brown T."/>
            <person name="Elewa A."/>
            <person name="Iarovenko S."/>
            <person name="Subramanian E."/>
            <person name="Araus A.J."/>
            <person name="Petzold A."/>
            <person name="Susuki M."/>
            <person name="Suzuki K.-i.T."/>
            <person name="Hayashi T."/>
            <person name="Toyoda A."/>
            <person name="Oliveira C."/>
            <person name="Osipova E."/>
            <person name="Leigh N.D."/>
            <person name="Simon A."/>
            <person name="Yun M.H."/>
        </authorList>
    </citation>
    <scope>NUCLEOTIDE SEQUENCE</scope>
    <source>
        <strain evidence="2">20211129_DDA</strain>
        <tissue evidence="2">Liver</tissue>
    </source>
</reference>
<evidence type="ECO:0000259" key="1">
    <source>
        <dbReference type="PROSITE" id="PS50878"/>
    </source>
</evidence>
<comment type="caution">
    <text evidence="2">The sequence shown here is derived from an EMBL/GenBank/DDBJ whole genome shotgun (WGS) entry which is preliminary data.</text>
</comment>
<dbReference type="EMBL" id="JANPWB010000010">
    <property type="protein sequence ID" value="KAJ1144808.1"/>
    <property type="molecule type" value="Genomic_DNA"/>
</dbReference>
<protein>
    <recommendedName>
        <fullName evidence="1">Reverse transcriptase domain-containing protein</fullName>
    </recommendedName>
</protein>
<dbReference type="InterPro" id="IPR000477">
    <property type="entry name" value="RT_dom"/>
</dbReference>
<organism evidence="2 3">
    <name type="scientific">Pleurodeles waltl</name>
    <name type="common">Iberian ribbed newt</name>
    <dbReference type="NCBI Taxonomy" id="8319"/>
    <lineage>
        <taxon>Eukaryota</taxon>
        <taxon>Metazoa</taxon>
        <taxon>Chordata</taxon>
        <taxon>Craniata</taxon>
        <taxon>Vertebrata</taxon>
        <taxon>Euteleostomi</taxon>
        <taxon>Amphibia</taxon>
        <taxon>Batrachia</taxon>
        <taxon>Caudata</taxon>
        <taxon>Salamandroidea</taxon>
        <taxon>Salamandridae</taxon>
        <taxon>Pleurodelinae</taxon>
        <taxon>Pleurodeles</taxon>
    </lineage>
</organism>
<dbReference type="AlphaFoldDB" id="A0AAV7R260"/>
<dbReference type="PANTHER" id="PTHR21301:SF12">
    <property type="match status" value="1"/>
</dbReference>
<name>A0AAV7R260_PLEWA</name>
<evidence type="ECO:0000313" key="3">
    <source>
        <dbReference type="Proteomes" id="UP001066276"/>
    </source>
</evidence>
<sequence length="274" mass="31954">MYEEECLCLLGNNHHYKKLSKDPTLEIKEEITFLNREDLDNGWITKPEATFLNQADPKTPYFYILPKIHKNKHPPPGRPIVSGIGSTLEPLSQFCDWFLQPNVKRIPTYLKDTKDVLILLNDLDFDKDQEQLITLDVESLYTNIPQEATLEVISNLLNDGTWDSITPQEFVLDLAHLALTRNFFEFNKNFYLQIQGTSMGSTFAPSLASLYMDHFEKEMVLTDDNPFFDNIKLWKRYIDDIFLIWKGTKEEAITFVTWLNALYPFLKFTSTMGF</sequence>
<accession>A0AAV7R260</accession>
<dbReference type="Pfam" id="PF00078">
    <property type="entry name" value="RVT_1"/>
    <property type="match status" value="1"/>
</dbReference>
<dbReference type="PANTHER" id="PTHR21301">
    <property type="entry name" value="REVERSE TRANSCRIPTASE"/>
    <property type="match status" value="1"/>
</dbReference>
<dbReference type="PROSITE" id="PS50878">
    <property type="entry name" value="RT_POL"/>
    <property type="match status" value="1"/>
</dbReference>
<gene>
    <name evidence="2" type="ORF">NDU88_011103</name>
</gene>
<dbReference type="Proteomes" id="UP001066276">
    <property type="component" value="Chromosome 6"/>
</dbReference>
<proteinExistence type="predicted"/>
<feature type="domain" description="Reverse transcriptase" evidence="1">
    <location>
        <begin position="46"/>
        <end position="274"/>
    </location>
</feature>
<evidence type="ECO:0000313" key="2">
    <source>
        <dbReference type="EMBL" id="KAJ1144808.1"/>
    </source>
</evidence>
<keyword evidence="3" id="KW-1185">Reference proteome</keyword>